<proteinExistence type="predicted"/>
<dbReference type="EMBL" id="RBXL01000001">
    <property type="protein sequence ID" value="RKT45777.1"/>
    <property type="molecule type" value="Genomic_DNA"/>
</dbReference>
<gene>
    <name evidence="2" type="ORF">BDD21_3252</name>
</gene>
<evidence type="ECO:0008006" key="4">
    <source>
        <dbReference type="Google" id="ProtNLM"/>
    </source>
</evidence>
<dbReference type="AlphaFoldDB" id="A0A495VBN0"/>
<organism evidence="2 3">
    <name type="scientific">Thiocapsa rosea</name>
    <dbReference type="NCBI Taxonomy" id="69360"/>
    <lineage>
        <taxon>Bacteria</taxon>
        <taxon>Pseudomonadati</taxon>
        <taxon>Pseudomonadota</taxon>
        <taxon>Gammaproteobacteria</taxon>
        <taxon>Chromatiales</taxon>
        <taxon>Chromatiaceae</taxon>
        <taxon>Thiocapsa</taxon>
    </lineage>
</organism>
<evidence type="ECO:0000313" key="3">
    <source>
        <dbReference type="Proteomes" id="UP000274556"/>
    </source>
</evidence>
<sequence>MKQVSVSQQMPRVVTSATLALSAIALLCAAMMPQISAAASVTPTVVDGNPTCTSLGYTNGYKPQPEPPPSDTYTYPGSSYTVTIDSDGFFFDWTSEIDVDAVIVKGGPNANEYKYVPAAMGDTGLSSPINPNTGQPYAISHIEFCYTDLVPPQASLTVIKTADTTFDRAWTWEIDKSADQTELTLMPGQAPFTVNYSVDVDATPTDGEWAVSGLITIDNIGTIPANIASVTDVVSDGIAADVDCGVTFPYSLPADDSLECTYSTGLPDASDRVNTATVTATNATEPFTATADVLFSETPTNESDECIDVTDTNVPPLGTVCADEAPKTFLYSLTFGTEGADVVLECGETIHINTAAFLTNDTETTGSADWTVTANVECEFGCTLTQGYWKTHSEFGKAPYDDNWANLPSGASTPFFLSGQTYYQVFWTPPAGGNVYYSLAHQWIAAELNVLNGASIPDDVLAAWKDAKKNFFKVYTPAQAAGLKGAVKSKWQGIASVLDGYNNGRTGPGHCSEDSSSE</sequence>
<comment type="caution">
    <text evidence="2">The sequence shown here is derived from an EMBL/GenBank/DDBJ whole genome shotgun (WGS) entry which is preliminary data.</text>
</comment>
<dbReference type="Proteomes" id="UP000274556">
    <property type="component" value="Unassembled WGS sequence"/>
</dbReference>
<reference evidence="2 3" key="1">
    <citation type="submission" date="2018-10" db="EMBL/GenBank/DDBJ databases">
        <title>Genomic Encyclopedia of Archaeal and Bacterial Type Strains, Phase II (KMG-II): from individual species to whole genera.</title>
        <authorList>
            <person name="Goeker M."/>
        </authorList>
    </citation>
    <scope>NUCLEOTIDE SEQUENCE [LARGE SCALE GENOMIC DNA]</scope>
    <source>
        <strain evidence="2 3">DSM 235</strain>
    </source>
</reference>
<name>A0A495VBN0_9GAMM</name>
<feature type="chain" id="PRO_5019844693" description="Repeat protein (TIGR01451 family)" evidence="1">
    <location>
        <begin position="39"/>
        <end position="518"/>
    </location>
</feature>
<dbReference type="RefSeq" id="WP_120797980.1">
    <property type="nucleotide sequence ID" value="NZ_RBXL01000001.1"/>
</dbReference>
<accession>A0A495VBN0</accession>
<feature type="signal peptide" evidence="1">
    <location>
        <begin position="1"/>
        <end position="38"/>
    </location>
</feature>
<dbReference type="OrthoDB" id="6011528at2"/>
<evidence type="ECO:0000256" key="1">
    <source>
        <dbReference type="SAM" id="SignalP"/>
    </source>
</evidence>
<evidence type="ECO:0000313" key="2">
    <source>
        <dbReference type="EMBL" id="RKT45777.1"/>
    </source>
</evidence>
<protein>
    <recommendedName>
        <fullName evidence="4">Repeat protein (TIGR01451 family)</fullName>
    </recommendedName>
</protein>
<keyword evidence="1" id="KW-0732">Signal</keyword>
<keyword evidence="3" id="KW-1185">Reference proteome</keyword>